<dbReference type="UniPathway" id="UPA00665"/>
<feature type="compositionally biased region" description="Basic and acidic residues" evidence="11">
    <location>
        <begin position="254"/>
        <end position="266"/>
    </location>
</feature>
<dbReference type="PANTHER" id="PTHR33695">
    <property type="entry name" value="LIPOPROTEIN SIGNAL PEPTIDASE"/>
    <property type="match status" value="1"/>
</dbReference>
<feature type="compositionally biased region" description="Basic and acidic residues" evidence="11">
    <location>
        <begin position="212"/>
        <end position="227"/>
    </location>
</feature>
<evidence type="ECO:0000256" key="7">
    <source>
        <dbReference type="ARBA" id="ARBA00022989"/>
    </source>
</evidence>
<evidence type="ECO:0000256" key="6">
    <source>
        <dbReference type="ARBA" id="ARBA00022801"/>
    </source>
</evidence>
<keyword evidence="7 9" id="KW-1133">Transmembrane helix</keyword>
<evidence type="ECO:0000256" key="5">
    <source>
        <dbReference type="ARBA" id="ARBA00022750"/>
    </source>
</evidence>
<feature type="region of interest" description="Disordered" evidence="11">
    <location>
        <begin position="212"/>
        <end position="266"/>
    </location>
</feature>
<accession>A0A8J3J656</accession>
<keyword evidence="3 9" id="KW-0645">Protease</keyword>
<evidence type="ECO:0000256" key="3">
    <source>
        <dbReference type="ARBA" id="ARBA00022670"/>
    </source>
</evidence>
<evidence type="ECO:0000313" key="12">
    <source>
        <dbReference type="EMBL" id="GID09303.1"/>
    </source>
</evidence>
<sequence>MRESDPGRASRRVPVGDALCELQAVGGTALSHDSTDRAPSDDAARSDHAPRSRRTVALLAGVAAVALALDILTKILAVAKLRPDEPVKLLGGAVYLSLTRNTGAAFNLGAGYTAVLAVVAVVVIVVIIRFARRLGSVPWAVALGLVLGGAAGNLTDRLFRAPAPFRGGVIDFISLFGPDGRPWPIFNVADSCLVCGVILAVLLELTGRKLDGSRANRSAGDETKRADGAGTPDTDAEPSGTGEVEPADTADEPAAERTAGRRSGDS</sequence>
<keyword evidence="8 9" id="KW-0472">Membrane</keyword>
<gene>
    <name evidence="9 12" type="primary">lspA</name>
    <name evidence="12" type="ORF">Aru02nite_01920</name>
</gene>
<feature type="transmembrane region" description="Helical" evidence="9">
    <location>
        <begin position="137"/>
        <end position="155"/>
    </location>
</feature>
<dbReference type="Pfam" id="PF01252">
    <property type="entry name" value="Peptidase_A8"/>
    <property type="match status" value="1"/>
</dbReference>
<evidence type="ECO:0000313" key="13">
    <source>
        <dbReference type="Proteomes" id="UP000612808"/>
    </source>
</evidence>
<evidence type="ECO:0000256" key="9">
    <source>
        <dbReference type="HAMAP-Rule" id="MF_00161"/>
    </source>
</evidence>
<feature type="compositionally biased region" description="Basic and acidic residues" evidence="11">
    <location>
        <begin position="33"/>
        <end position="49"/>
    </location>
</feature>
<feature type="active site" evidence="9">
    <location>
        <position position="190"/>
    </location>
</feature>
<feature type="active site" evidence="9">
    <location>
        <position position="171"/>
    </location>
</feature>
<feature type="region of interest" description="Disordered" evidence="11">
    <location>
        <begin position="27"/>
        <end position="49"/>
    </location>
</feature>
<keyword evidence="4 9" id="KW-0812">Transmembrane</keyword>
<keyword evidence="2 9" id="KW-1003">Cell membrane</keyword>
<evidence type="ECO:0000256" key="8">
    <source>
        <dbReference type="ARBA" id="ARBA00023136"/>
    </source>
</evidence>
<evidence type="ECO:0000256" key="11">
    <source>
        <dbReference type="SAM" id="MobiDB-lite"/>
    </source>
</evidence>
<name>A0A8J3J656_9ACTN</name>
<feature type="transmembrane region" description="Helical" evidence="9">
    <location>
        <begin position="110"/>
        <end position="130"/>
    </location>
</feature>
<dbReference type="InterPro" id="IPR001872">
    <property type="entry name" value="Peptidase_A8"/>
</dbReference>
<comment type="function">
    <text evidence="9">This protein specifically catalyzes the removal of signal peptides from prolipoproteins.</text>
</comment>
<keyword evidence="13" id="KW-1185">Reference proteome</keyword>
<keyword evidence="5 9" id="KW-0064">Aspartyl protease</keyword>
<feature type="transmembrane region" description="Helical" evidence="9">
    <location>
        <begin position="185"/>
        <end position="205"/>
    </location>
</feature>
<dbReference type="NCBIfam" id="TIGR00077">
    <property type="entry name" value="lspA"/>
    <property type="match status" value="1"/>
</dbReference>
<dbReference type="AlphaFoldDB" id="A0A8J3J656"/>
<keyword evidence="6 9" id="KW-0378">Hydrolase</keyword>
<comment type="catalytic activity">
    <reaction evidence="9">
        <text>Release of signal peptides from bacterial membrane prolipoproteins. Hydrolyzes -Xaa-Yaa-Zaa-|-(S,diacylglyceryl)Cys-, in which Xaa is hydrophobic (preferably Leu), and Yaa (Ala or Ser) and Zaa (Gly or Ala) have small, neutral side chains.</text>
        <dbReference type="EC" id="3.4.23.36"/>
    </reaction>
</comment>
<evidence type="ECO:0000256" key="2">
    <source>
        <dbReference type="ARBA" id="ARBA00022475"/>
    </source>
</evidence>
<reference evidence="12" key="1">
    <citation type="submission" date="2021-01" db="EMBL/GenBank/DDBJ databases">
        <title>Whole genome shotgun sequence of Actinocatenispora rupis NBRC 107355.</title>
        <authorList>
            <person name="Komaki H."/>
            <person name="Tamura T."/>
        </authorList>
    </citation>
    <scope>NUCLEOTIDE SEQUENCE</scope>
    <source>
        <strain evidence="12">NBRC 107355</strain>
    </source>
</reference>
<dbReference type="GO" id="GO:0006508">
    <property type="term" value="P:proteolysis"/>
    <property type="evidence" value="ECO:0007669"/>
    <property type="project" value="UniProtKB-KW"/>
</dbReference>
<dbReference type="EC" id="3.4.23.36" evidence="9"/>
<feature type="transmembrane region" description="Helical" evidence="9">
    <location>
        <begin position="55"/>
        <end position="79"/>
    </location>
</feature>
<dbReference type="HAMAP" id="MF_00161">
    <property type="entry name" value="LspA"/>
    <property type="match status" value="1"/>
</dbReference>
<comment type="pathway">
    <text evidence="9">Protein modification; lipoprotein biosynthesis (signal peptide cleavage).</text>
</comment>
<proteinExistence type="inferred from homology"/>
<protein>
    <recommendedName>
        <fullName evidence="9">Lipoprotein signal peptidase</fullName>
        <ecNumber evidence="9">3.4.23.36</ecNumber>
    </recommendedName>
    <alternativeName>
        <fullName evidence="9">Prolipoprotein signal peptidase</fullName>
    </alternativeName>
    <alternativeName>
        <fullName evidence="9">Signal peptidase II</fullName>
        <shortName evidence="9">SPase II</shortName>
    </alternativeName>
</protein>
<comment type="similarity">
    <text evidence="1 9 10">Belongs to the peptidase A8 family.</text>
</comment>
<evidence type="ECO:0000256" key="4">
    <source>
        <dbReference type="ARBA" id="ARBA00022692"/>
    </source>
</evidence>
<dbReference type="GO" id="GO:0005886">
    <property type="term" value="C:plasma membrane"/>
    <property type="evidence" value="ECO:0007669"/>
    <property type="project" value="UniProtKB-SubCell"/>
</dbReference>
<dbReference type="PANTHER" id="PTHR33695:SF1">
    <property type="entry name" value="LIPOPROTEIN SIGNAL PEPTIDASE"/>
    <property type="match status" value="1"/>
</dbReference>
<dbReference type="PRINTS" id="PR00781">
    <property type="entry name" value="LIPOSIGPTASE"/>
</dbReference>
<organism evidence="12 13">
    <name type="scientific">Actinocatenispora rupis</name>
    <dbReference type="NCBI Taxonomy" id="519421"/>
    <lineage>
        <taxon>Bacteria</taxon>
        <taxon>Bacillati</taxon>
        <taxon>Actinomycetota</taxon>
        <taxon>Actinomycetes</taxon>
        <taxon>Micromonosporales</taxon>
        <taxon>Micromonosporaceae</taxon>
        <taxon>Actinocatenispora</taxon>
    </lineage>
</organism>
<comment type="subcellular location">
    <subcellularLocation>
        <location evidence="9">Cell membrane</location>
        <topology evidence="9">Multi-pass membrane protein</topology>
    </subcellularLocation>
</comment>
<comment type="caution">
    <text evidence="12">The sequence shown here is derived from an EMBL/GenBank/DDBJ whole genome shotgun (WGS) entry which is preliminary data.</text>
</comment>
<dbReference type="EMBL" id="BOMB01000001">
    <property type="protein sequence ID" value="GID09303.1"/>
    <property type="molecule type" value="Genomic_DNA"/>
</dbReference>
<dbReference type="Proteomes" id="UP000612808">
    <property type="component" value="Unassembled WGS sequence"/>
</dbReference>
<keyword evidence="12" id="KW-0449">Lipoprotein</keyword>
<evidence type="ECO:0000256" key="10">
    <source>
        <dbReference type="RuleBase" id="RU004181"/>
    </source>
</evidence>
<evidence type="ECO:0000256" key="1">
    <source>
        <dbReference type="ARBA" id="ARBA00006139"/>
    </source>
</evidence>
<dbReference type="GO" id="GO:0004190">
    <property type="term" value="F:aspartic-type endopeptidase activity"/>
    <property type="evidence" value="ECO:0007669"/>
    <property type="project" value="UniProtKB-UniRule"/>
</dbReference>